<proteinExistence type="predicted"/>
<dbReference type="EMBL" id="CAJZBQ010000012">
    <property type="protein sequence ID" value="CAG9314445.1"/>
    <property type="molecule type" value="Genomic_DNA"/>
</dbReference>
<keyword evidence="2" id="KW-1185">Reference proteome</keyword>
<organism evidence="1 2">
    <name type="scientific">Blepharisma stoltei</name>
    <dbReference type="NCBI Taxonomy" id="1481888"/>
    <lineage>
        <taxon>Eukaryota</taxon>
        <taxon>Sar</taxon>
        <taxon>Alveolata</taxon>
        <taxon>Ciliophora</taxon>
        <taxon>Postciliodesmatophora</taxon>
        <taxon>Heterotrichea</taxon>
        <taxon>Heterotrichida</taxon>
        <taxon>Blepharismidae</taxon>
        <taxon>Blepharisma</taxon>
    </lineage>
</organism>
<evidence type="ECO:0000313" key="2">
    <source>
        <dbReference type="Proteomes" id="UP001162131"/>
    </source>
</evidence>
<dbReference type="Proteomes" id="UP001162131">
    <property type="component" value="Unassembled WGS sequence"/>
</dbReference>
<comment type="caution">
    <text evidence="1">The sequence shown here is derived from an EMBL/GenBank/DDBJ whole genome shotgun (WGS) entry which is preliminary data.</text>
</comment>
<sequence>MHWKNLYPQHMARYQKSGLYNFEQLTILKIDELKSIQSLYMNDIYARNLDTILAIIEKCLTRFIEEKIQRFGW</sequence>
<protein>
    <submittedName>
        <fullName evidence="1">Uncharacterized protein</fullName>
    </submittedName>
</protein>
<gene>
    <name evidence="1" type="ORF">BSTOLATCC_MIC11452</name>
</gene>
<name>A0AAU9ITA1_9CILI</name>
<dbReference type="AlphaFoldDB" id="A0AAU9ITA1"/>
<reference evidence="1" key="1">
    <citation type="submission" date="2021-09" db="EMBL/GenBank/DDBJ databases">
        <authorList>
            <consortium name="AG Swart"/>
            <person name="Singh M."/>
            <person name="Singh A."/>
            <person name="Seah K."/>
            <person name="Emmerich C."/>
        </authorList>
    </citation>
    <scope>NUCLEOTIDE SEQUENCE</scope>
    <source>
        <strain evidence="1">ATCC30299</strain>
    </source>
</reference>
<evidence type="ECO:0000313" key="1">
    <source>
        <dbReference type="EMBL" id="CAG9314445.1"/>
    </source>
</evidence>
<accession>A0AAU9ITA1</accession>